<dbReference type="InterPro" id="IPR011850">
    <property type="entry name" value="T2SS_GspF"/>
</dbReference>
<keyword evidence="5 9" id="KW-0812">Transmembrane</keyword>
<evidence type="ECO:0000256" key="7">
    <source>
        <dbReference type="ARBA" id="ARBA00023136"/>
    </source>
</evidence>
<dbReference type="AlphaFoldDB" id="A0A2Z2NIV7"/>
<gene>
    <name evidence="11" type="primary">epsF_2</name>
    <name evidence="11" type="ORF">IMCC3135_05820</name>
</gene>
<evidence type="ECO:0000259" key="10">
    <source>
        <dbReference type="Pfam" id="PF00482"/>
    </source>
</evidence>
<evidence type="ECO:0000256" key="2">
    <source>
        <dbReference type="ARBA" id="ARBA00005745"/>
    </source>
</evidence>
<dbReference type="PANTHER" id="PTHR30012:SF0">
    <property type="entry name" value="TYPE II SECRETION SYSTEM PROTEIN F-RELATED"/>
    <property type="match status" value="1"/>
</dbReference>
<feature type="transmembrane region" description="Helical" evidence="9">
    <location>
        <begin position="225"/>
        <end position="251"/>
    </location>
</feature>
<evidence type="ECO:0000256" key="9">
    <source>
        <dbReference type="SAM" id="Phobius"/>
    </source>
</evidence>
<comment type="subcellular location">
    <subcellularLocation>
        <location evidence="1">Cell inner membrane</location>
        <topology evidence="1">Multi-pass membrane protein</topology>
    </subcellularLocation>
</comment>
<keyword evidence="3" id="KW-1003">Cell membrane</keyword>
<comment type="similarity">
    <text evidence="2">Belongs to the GSP F family.</text>
</comment>
<feature type="transmembrane region" description="Helical" evidence="9">
    <location>
        <begin position="182"/>
        <end position="205"/>
    </location>
</feature>
<organism evidence="11 12">
    <name type="scientific">Granulosicoccus antarcticus IMCC3135</name>
    <dbReference type="NCBI Taxonomy" id="1192854"/>
    <lineage>
        <taxon>Bacteria</taxon>
        <taxon>Pseudomonadati</taxon>
        <taxon>Pseudomonadota</taxon>
        <taxon>Gammaproteobacteria</taxon>
        <taxon>Chromatiales</taxon>
        <taxon>Granulosicoccaceae</taxon>
        <taxon>Granulosicoccus</taxon>
    </lineage>
</organism>
<evidence type="ECO:0000313" key="12">
    <source>
        <dbReference type="Proteomes" id="UP000250079"/>
    </source>
</evidence>
<evidence type="ECO:0000256" key="3">
    <source>
        <dbReference type="ARBA" id="ARBA00022475"/>
    </source>
</evidence>
<accession>A0A2Z2NIV7</accession>
<dbReference type="OrthoDB" id="9805682at2"/>
<feature type="domain" description="Type II secretion system protein GspF" evidence="10">
    <location>
        <begin position="286"/>
        <end position="408"/>
    </location>
</feature>
<keyword evidence="6 9" id="KW-1133">Transmembrane helix</keyword>
<feature type="transmembrane region" description="Helical" evidence="9">
    <location>
        <begin position="380"/>
        <end position="410"/>
    </location>
</feature>
<dbReference type="Gene3D" id="1.20.81.30">
    <property type="entry name" value="Type II secretion system (T2SS), domain F"/>
    <property type="match status" value="2"/>
</dbReference>
<dbReference type="GO" id="GO:0015627">
    <property type="term" value="C:type II protein secretion system complex"/>
    <property type="evidence" value="ECO:0007669"/>
    <property type="project" value="InterPro"/>
</dbReference>
<feature type="compositionally biased region" description="Basic and acidic residues" evidence="8">
    <location>
        <begin position="46"/>
        <end position="60"/>
    </location>
</feature>
<name>A0A2Z2NIV7_9GAMM</name>
<dbReference type="InterPro" id="IPR018076">
    <property type="entry name" value="T2SS_GspF_dom"/>
</dbReference>
<feature type="domain" description="Type II secretion system protein GspF" evidence="10">
    <location>
        <begin position="84"/>
        <end position="206"/>
    </location>
</feature>
<dbReference type="KEGG" id="gai:IMCC3135_05820"/>
<dbReference type="RefSeq" id="WP_088916735.1">
    <property type="nucleotide sequence ID" value="NZ_CP018632.1"/>
</dbReference>
<sequence length="417" mass="45288">MAAYEYLALDARGREKKGVLEADTARLARQQLRQQDLTPLEIFETSGRERNKRGTKDGKKGKGSNASVPTFRGGIKTNDLALLTRQIATLSAAGTPLEESLSAVSRQTEKPRIKSLLLSVRAKVLEGHSFAAALADYPKVFPEIYQSTVSAGEQSGHLDAVLERLADYTEERQAANATVKKALIYPSVLVVASILIVGFLLAYVVPQVVQVFEGMDQELPALTQAMLTASAFVRQWGFLVVGLGFVSVIAFQRAMRGEAFKTRVHSLLLKLPLFKRLIRGFNTAQFARTLSILAASGVPVLEALDIGSQVITNRPMRKAVNAAAAQVREGSTLSSALERTGYFPPMLLHLIASGESSGQLDSMLEKAATHQERELNSLMAIFLGLFEPVVILIMGGVVLTIVLGILLPIFEMNQLVN</sequence>
<evidence type="ECO:0000256" key="5">
    <source>
        <dbReference type="ARBA" id="ARBA00022692"/>
    </source>
</evidence>
<dbReference type="FunFam" id="1.20.81.30:FF:000001">
    <property type="entry name" value="Type II secretion system protein F"/>
    <property type="match status" value="2"/>
</dbReference>
<dbReference type="PANTHER" id="PTHR30012">
    <property type="entry name" value="GENERAL SECRETION PATHWAY PROTEIN"/>
    <property type="match status" value="1"/>
</dbReference>
<dbReference type="Pfam" id="PF00482">
    <property type="entry name" value="T2SSF"/>
    <property type="match status" value="2"/>
</dbReference>
<dbReference type="GO" id="GO:0005886">
    <property type="term" value="C:plasma membrane"/>
    <property type="evidence" value="ECO:0007669"/>
    <property type="project" value="UniProtKB-SubCell"/>
</dbReference>
<evidence type="ECO:0000256" key="4">
    <source>
        <dbReference type="ARBA" id="ARBA00022519"/>
    </source>
</evidence>
<dbReference type="EMBL" id="CP018632">
    <property type="protein sequence ID" value="ASJ71276.1"/>
    <property type="molecule type" value="Genomic_DNA"/>
</dbReference>
<reference evidence="11 12" key="1">
    <citation type="submission" date="2016-12" db="EMBL/GenBank/DDBJ databases">
        <authorList>
            <person name="Song W.-J."/>
            <person name="Kurnit D.M."/>
        </authorList>
    </citation>
    <scope>NUCLEOTIDE SEQUENCE [LARGE SCALE GENOMIC DNA]</scope>
    <source>
        <strain evidence="11 12">IMCC3135</strain>
    </source>
</reference>
<dbReference type="PRINTS" id="PR00812">
    <property type="entry name" value="BCTERIALGSPF"/>
</dbReference>
<dbReference type="NCBIfam" id="TIGR02120">
    <property type="entry name" value="GspF"/>
    <property type="match status" value="1"/>
</dbReference>
<keyword evidence="12" id="KW-1185">Reference proteome</keyword>
<evidence type="ECO:0000313" key="11">
    <source>
        <dbReference type="EMBL" id="ASJ71276.1"/>
    </source>
</evidence>
<dbReference type="InterPro" id="IPR042094">
    <property type="entry name" value="T2SS_GspF_sf"/>
</dbReference>
<dbReference type="InterPro" id="IPR003004">
    <property type="entry name" value="GspF/PilC"/>
</dbReference>
<dbReference type="GO" id="GO:0015628">
    <property type="term" value="P:protein secretion by the type II secretion system"/>
    <property type="evidence" value="ECO:0007669"/>
    <property type="project" value="InterPro"/>
</dbReference>
<evidence type="ECO:0000256" key="8">
    <source>
        <dbReference type="SAM" id="MobiDB-lite"/>
    </source>
</evidence>
<protein>
    <submittedName>
        <fullName evidence="11">Type II secretion system protein F</fullName>
    </submittedName>
</protein>
<evidence type="ECO:0000256" key="1">
    <source>
        <dbReference type="ARBA" id="ARBA00004429"/>
    </source>
</evidence>
<evidence type="ECO:0000256" key="6">
    <source>
        <dbReference type="ARBA" id="ARBA00022989"/>
    </source>
</evidence>
<dbReference type="Proteomes" id="UP000250079">
    <property type="component" value="Chromosome"/>
</dbReference>
<feature type="region of interest" description="Disordered" evidence="8">
    <location>
        <begin position="43"/>
        <end position="70"/>
    </location>
</feature>
<keyword evidence="7 9" id="KW-0472">Membrane</keyword>
<keyword evidence="4" id="KW-0997">Cell inner membrane</keyword>
<proteinExistence type="inferred from homology"/>